<evidence type="ECO:0000313" key="3">
    <source>
        <dbReference type="Proteomes" id="UP001174136"/>
    </source>
</evidence>
<dbReference type="AlphaFoldDB" id="A0AA47P4G4"/>
<accession>A0AA47P4G4</accession>
<feature type="compositionally biased region" description="Polar residues" evidence="1">
    <location>
        <begin position="219"/>
        <end position="230"/>
    </location>
</feature>
<name>A0AA47P4G4_MERPO</name>
<feature type="compositionally biased region" description="Acidic residues" evidence="1">
    <location>
        <begin position="299"/>
        <end position="317"/>
    </location>
</feature>
<comment type="caution">
    <text evidence="2">The sequence shown here is derived from an EMBL/GenBank/DDBJ whole genome shotgun (WGS) entry which is preliminary data.</text>
</comment>
<gene>
    <name evidence="2" type="ORF">N1851_013277</name>
</gene>
<feature type="region of interest" description="Disordered" evidence="1">
    <location>
        <begin position="215"/>
        <end position="258"/>
    </location>
</feature>
<organism evidence="2 3">
    <name type="scientific">Merluccius polli</name>
    <name type="common">Benguela hake</name>
    <name type="synonym">Merluccius cadenati</name>
    <dbReference type="NCBI Taxonomy" id="89951"/>
    <lineage>
        <taxon>Eukaryota</taxon>
        <taxon>Metazoa</taxon>
        <taxon>Chordata</taxon>
        <taxon>Craniata</taxon>
        <taxon>Vertebrata</taxon>
        <taxon>Euteleostomi</taxon>
        <taxon>Actinopterygii</taxon>
        <taxon>Neopterygii</taxon>
        <taxon>Teleostei</taxon>
        <taxon>Neoteleostei</taxon>
        <taxon>Acanthomorphata</taxon>
        <taxon>Zeiogadaria</taxon>
        <taxon>Gadariae</taxon>
        <taxon>Gadiformes</taxon>
        <taxon>Gadoidei</taxon>
        <taxon>Merlucciidae</taxon>
        <taxon>Merluccius</taxon>
    </lineage>
</organism>
<evidence type="ECO:0000313" key="2">
    <source>
        <dbReference type="EMBL" id="KAK0147303.1"/>
    </source>
</evidence>
<feature type="region of interest" description="Disordered" evidence="1">
    <location>
        <begin position="280"/>
        <end position="317"/>
    </location>
</feature>
<feature type="compositionally biased region" description="Polar residues" evidence="1">
    <location>
        <begin position="238"/>
        <end position="250"/>
    </location>
</feature>
<protein>
    <submittedName>
        <fullName evidence="2">Uncharacterized protein</fullName>
    </submittedName>
</protein>
<evidence type="ECO:0000256" key="1">
    <source>
        <dbReference type="SAM" id="MobiDB-lite"/>
    </source>
</evidence>
<reference evidence="2" key="1">
    <citation type="journal article" date="2023" name="Front. Mar. Sci.">
        <title>A new Merluccius polli reference genome to investigate the effects of global change in West African waters.</title>
        <authorList>
            <person name="Mateo J.L."/>
            <person name="Blanco-Fernandez C."/>
            <person name="Garcia-Vazquez E."/>
            <person name="Machado-Schiaffino G."/>
        </authorList>
    </citation>
    <scope>NUCLEOTIDE SEQUENCE</scope>
    <source>
        <strain evidence="2">C29</strain>
        <tissue evidence="2">Fin</tissue>
    </source>
</reference>
<dbReference type="EMBL" id="JAOPHQ010002317">
    <property type="protein sequence ID" value="KAK0147303.1"/>
    <property type="molecule type" value="Genomic_DNA"/>
</dbReference>
<sequence>MVFPEEMSGVKGPVTVLALVCPEPQHGQQAPVIVGTNAFLFHRLLDIAKETGSQHKVHSMRLQAVYKQIQTQKNLPQRTAEEESIRQVRWHGPGPLFIAPGEKVYANCKVEKHSLSSNNIILIDNPVIQQLPDGVMIQPGVLPDTSIDANHFTVLLLNETQKPTSIQVGTVLAEIQLPIVPVYEVKPECGPGSVKTLHRDHLLPIGYLVRMPHSAAKATKNTEPSVTRSQTIRKRQKNPQPESADSGPSDSESEFDEIPGCQSFDIDEVGRHVLSTYRQSNQISKSTDENMDVTRSGESDADLPDESDADLLEQSDADLPDVISHLMMQILKTQEMKQRQNRN</sequence>
<dbReference type="Proteomes" id="UP001174136">
    <property type="component" value="Unassembled WGS sequence"/>
</dbReference>
<proteinExistence type="predicted"/>
<keyword evidence="3" id="KW-1185">Reference proteome</keyword>